<dbReference type="EMBL" id="DVGA01000112">
    <property type="protein sequence ID" value="HIQ79507.1"/>
    <property type="molecule type" value="Genomic_DNA"/>
</dbReference>
<dbReference type="InterPro" id="IPR000688">
    <property type="entry name" value="HypA/HybF"/>
</dbReference>
<sequence length="114" mass="12668">MHELSIVSYVVKQVEEIARANAVTKVGSVTLEFGEVSGVVPELIEDCWKWYVRRTPLMEGAELISETVPAVTYCEGCSTTYPTVKYGRTCPRCGSGRTYLKQGREVSIKQIEAC</sequence>
<feature type="binding site" evidence="4">
    <location>
        <position position="90"/>
    </location>
    <ligand>
        <name>Zn(2+)</name>
        <dbReference type="ChEBI" id="CHEBI:29105"/>
    </ligand>
</feature>
<reference evidence="5" key="2">
    <citation type="journal article" date="2021" name="PeerJ">
        <title>Extensive microbial diversity within the chicken gut microbiome revealed by metagenomics and culture.</title>
        <authorList>
            <person name="Gilroy R."/>
            <person name="Ravi A."/>
            <person name="Getino M."/>
            <person name="Pursley I."/>
            <person name="Horton D.L."/>
            <person name="Alikhan N.F."/>
            <person name="Baker D."/>
            <person name="Gharbi K."/>
            <person name="Hall N."/>
            <person name="Watson M."/>
            <person name="Adriaenssens E.M."/>
            <person name="Foster-Nyarko E."/>
            <person name="Jarju S."/>
            <person name="Secka A."/>
            <person name="Antonio M."/>
            <person name="Oren A."/>
            <person name="Chaudhuri R.R."/>
            <person name="La Ragione R."/>
            <person name="Hildebrand F."/>
            <person name="Pallen M.J."/>
        </authorList>
    </citation>
    <scope>NUCLEOTIDE SEQUENCE</scope>
    <source>
        <strain evidence="5">ChiBcolR7-354</strain>
    </source>
</reference>
<feature type="binding site" evidence="4">
    <location>
        <position position="74"/>
    </location>
    <ligand>
        <name>Zn(2+)</name>
        <dbReference type="ChEBI" id="CHEBI:29105"/>
    </ligand>
</feature>
<name>A0A9D1CT39_9FIRM</name>
<gene>
    <name evidence="4" type="primary">hypA</name>
    <name evidence="5" type="ORF">IAB77_09670</name>
</gene>
<reference evidence="5" key="1">
    <citation type="submission" date="2020-10" db="EMBL/GenBank/DDBJ databases">
        <authorList>
            <person name="Gilroy R."/>
        </authorList>
    </citation>
    <scope>NUCLEOTIDE SEQUENCE</scope>
    <source>
        <strain evidence="5">ChiBcolR7-354</strain>
    </source>
</reference>
<feature type="binding site" evidence="4">
    <location>
        <position position="2"/>
    </location>
    <ligand>
        <name>Ni(2+)</name>
        <dbReference type="ChEBI" id="CHEBI:49786"/>
    </ligand>
</feature>
<proteinExistence type="inferred from homology"/>
<dbReference type="HAMAP" id="MF_00213">
    <property type="entry name" value="HypA_HybF"/>
    <property type="match status" value="1"/>
</dbReference>
<evidence type="ECO:0000256" key="4">
    <source>
        <dbReference type="HAMAP-Rule" id="MF_00213"/>
    </source>
</evidence>
<evidence type="ECO:0000256" key="3">
    <source>
        <dbReference type="ARBA" id="ARBA00022833"/>
    </source>
</evidence>
<evidence type="ECO:0000256" key="2">
    <source>
        <dbReference type="ARBA" id="ARBA00022723"/>
    </source>
</evidence>
<feature type="binding site" evidence="4">
    <location>
        <position position="93"/>
    </location>
    <ligand>
        <name>Zn(2+)</name>
        <dbReference type="ChEBI" id="CHEBI:29105"/>
    </ligand>
</feature>
<dbReference type="PIRSF" id="PIRSF004761">
    <property type="entry name" value="Hydrgn_mat_HypA"/>
    <property type="match status" value="1"/>
</dbReference>
<dbReference type="GO" id="GO:0008270">
    <property type="term" value="F:zinc ion binding"/>
    <property type="evidence" value="ECO:0007669"/>
    <property type="project" value="UniProtKB-UniRule"/>
</dbReference>
<organism evidence="5 6">
    <name type="scientific">Candidatus Scatomorpha intestinavium</name>
    <dbReference type="NCBI Taxonomy" id="2840922"/>
    <lineage>
        <taxon>Bacteria</taxon>
        <taxon>Bacillati</taxon>
        <taxon>Bacillota</taxon>
        <taxon>Clostridia</taxon>
        <taxon>Eubacteriales</taxon>
        <taxon>Candidatus Scatomorpha</taxon>
    </lineage>
</organism>
<accession>A0A9D1CT39</accession>
<dbReference type="Gene3D" id="3.30.2320.80">
    <property type="match status" value="1"/>
</dbReference>
<evidence type="ECO:0000256" key="1">
    <source>
        <dbReference type="ARBA" id="ARBA00022596"/>
    </source>
</evidence>
<comment type="function">
    <text evidence="4">Involved in the maturation of [NiFe] hydrogenases. Required for nickel insertion into the metal center of the hydrogenase.</text>
</comment>
<dbReference type="AlphaFoldDB" id="A0A9D1CT39"/>
<keyword evidence="1 4" id="KW-0533">Nickel</keyword>
<comment type="similarity">
    <text evidence="4">Belongs to the HypA/HybF family.</text>
</comment>
<dbReference type="PANTHER" id="PTHR34535">
    <property type="entry name" value="HYDROGENASE MATURATION FACTOR HYPA"/>
    <property type="match status" value="1"/>
</dbReference>
<dbReference type="GO" id="GO:0016151">
    <property type="term" value="F:nickel cation binding"/>
    <property type="evidence" value="ECO:0007669"/>
    <property type="project" value="UniProtKB-UniRule"/>
</dbReference>
<dbReference type="GO" id="GO:0051604">
    <property type="term" value="P:protein maturation"/>
    <property type="evidence" value="ECO:0007669"/>
    <property type="project" value="InterPro"/>
</dbReference>
<dbReference type="Proteomes" id="UP000824262">
    <property type="component" value="Unassembled WGS sequence"/>
</dbReference>
<keyword evidence="2 4" id="KW-0479">Metal-binding</keyword>
<protein>
    <recommendedName>
        <fullName evidence="4">Hydrogenase maturation factor HypA</fullName>
    </recommendedName>
</protein>
<comment type="caution">
    <text evidence="5">The sequence shown here is derived from an EMBL/GenBank/DDBJ whole genome shotgun (WGS) entry which is preliminary data.</text>
</comment>
<keyword evidence="3 4" id="KW-0862">Zinc</keyword>
<evidence type="ECO:0000313" key="5">
    <source>
        <dbReference type="EMBL" id="HIQ79507.1"/>
    </source>
</evidence>
<evidence type="ECO:0000313" key="6">
    <source>
        <dbReference type="Proteomes" id="UP000824262"/>
    </source>
</evidence>
<feature type="binding site" evidence="4">
    <location>
        <position position="77"/>
    </location>
    <ligand>
        <name>Zn(2+)</name>
        <dbReference type="ChEBI" id="CHEBI:29105"/>
    </ligand>
</feature>
<dbReference type="PANTHER" id="PTHR34535:SF3">
    <property type="entry name" value="HYDROGENASE MATURATION FACTOR HYPA"/>
    <property type="match status" value="1"/>
</dbReference>
<dbReference type="Pfam" id="PF01155">
    <property type="entry name" value="HypA"/>
    <property type="match status" value="1"/>
</dbReference>